<dbReference type="InterPro" id="IPR025248">
    <property type="entry name" value="DUF4007"/>
</dbReference>
<evidence type="ECO:0000259" key="1">
    <source>
        <dbReference type="Pfam" id="PF13182"/>
    </source>
</evidence>
<reference evidence="2 3" key="1">
    <citation type="submission" date="2020-04" db="EMBL/GenBank/DDBJ databases">
        <title>Paenibacillus algicola sp. nov., a novel marine bacterium producing alginate lyase.</title>
        <authorList>
            <person name="Huang H."/>
        </authorList>
    </citation>
    <scope>NUCLEOTIDE SEQUENCE [LARGE SCALE GENOMIC DNA]</scope>
    <source>
        <strain evidence="2 3">L7-75</strain>
    </source>
</reference>
<accession>A0A848M3X8</accession>
<proteinExistence type="predicted"/>
<keyword evidence="3" id="KW-1185">Reference proteome</keyword>
<gene>
    <name evidence="2" type="ORF">HII30_03835</name>
</gene>
<evidence type="ECO:0000313" key="2">
    <source>
        <dbReference type="EMBL" id="NMO94920.1"/>
    </source>
</evidence>
<comment type="caution">
    <text evidence="2">The sequence shown here is derived from an EMBL/GenBank/DDBJ whole genome shotgun (WGS) entry which is preliminary data.</text>
</comment>
<dbReference type="Pfam" id="PF13182">
    <property type="entry name" value="DUF4007"/>
    <property type="match status" value="1"/>
</dbReference>
<evidence type="ECO:0000313" key="3">
    <source>
        <dbReference type="Proteomes" id="UP000565468"/>
    </source>
</evidence>
<dbReference type="EMBL" id="JABBPN010000003">
    <property type="protein sequence ID" value="NMO94920.1"/>
    <property type="molecule type" value="Genomic_DNA"/>
</dbReference>
<feature type="domain" description="DUF4007" evidence="1">
    <location>
        <begin position="3"/>
        <end position="278"/>
    </location>
</feature>
<protein>
    <submittedName>
        <fullName evidence="2">DUF4007 family protein</fullName>
    </submittedName>
</protein>
<dbReference type="RefSeq" id="WP_169503710.1">
    <property type="nucleotide sequence ID" value="NZ_JABBPN010000003.1"/>
</dbReference>
<dbReference type="Proteomes" id="UP000565468">
    <property type="component" value="Unassembled WGS sequence"/>
</dbReference>
<sequence>MGYGQHQSFYLRINWLRKALKHLQEGKVFNKVEAPEQLGLGKNMVQSLRYWVEATEVVRIEKATLHISDFGQLLNRYDRFIELRDTASIIHLHLTDNKEPSTTWYWYFNHCIRKVATKEELLTDLISWIAQNDVKKPSESSLKRDIDCLVRLYCDKERPEDPEEVIQSPLNILGLVAEENKNVIKRSPRYSDIGTGALLYSLLRYKAVHGISVLSVDEIEKKESLWGKVYNLQRNEIIKALEELTVHPYHKIRFDRTNRLDTIHLPDVSAMRFLEDEYKRNGRKTYVDSNSIFTS</sequence>
<organism evidence="2 3">
    <name type="scientific">Paenibacillus lemnae</name>
    <dbReference type="NCBI Taxonomy" id="1330551"/>
    <lineage>
        <taxon>Bacteria</taxon>
        <taxon>Bacillati</taxon>
        <taxon>Bacillota</taxon>
        <taxon>Bacilli</taxon>
        <taxon>Bacillales</taxon>
        <taxon>Paenibacillaceae</taxon>
        <taxon>Paenibacillus</taxon>
    </lineage>
</organism>
<dbReference type="AlphaFoldDB" id="A0A848M3X8"/>
<name>A0A848M3X8_PAELE</name>